<keyword evidence="2" id="KW-0574">Periplasm</keyword>
<dbReference type="SUPFAM" id="SSF53850">
    <property type="entry name" value="Periplasmic binding protein-like II"/>
    <property type="match status" value="1"/>
</dbReference>
<dbReference type="Gene3D" id="3.40.190.10">
    <property type="entry name" value="Periplasmic binding protein-like II"/>
    <property type="match status" value="2"/>
</dbReference>
<keyword evidence="1 3" id="KW-0732">Signal</keyword>
<evidence type="ECO:0000256" key="1">
    <source>
        <dbReference type="ARBA" id="ARBA00022729"/>
    </source>
</evidence>
<dbReference type="GO" id="GO:0030976">
    <property type="term" value="F:thiamine pyrophosphate binding"/>
    <property type="evidence" value="ECO:0007669"/>
    <property type="project" value="TreeGrafter"/>
</dbReference>
<evidence type="ECO:0000313" key="4">
    <source>
        <dbReference type="EMBL" id="MBB3979139.1"/>
    </source>
</evidence>
<dbReference type="GO" id="GO:0030288">
    <property type="term" value="C:outer membrane-bounded periplasmic space"/>
    <property type="evidence" value="ECO:0007669"/>
    <property type="project" value="TreeGrafter"/>
</dbReference>
<name>A0A7W6DHJ2_9HYPH</name>
<dbReference type="EMBL" id="JACIEE010000009">
    <property type="protein sequence ID" value="MBB3979139.1"/>
    <property type="molecule type" value="Genomic_DNA"/>
</dbReference>
<reference evidence="4 5" key="1">
    <citation type="submission" date="2020-08" db="EMBL/GenBank/DDBJ databases">
        <title>Genomic Encyclopedia of Type Strains, Phase IV (KMG-IV): sequencing the most valuable type-strain genomes for metagenomic binning, comparative biology and taxonomic classification.</title>
        <authorList>
            <person name="Goeker M."/>
        </authorList>
    </citation>
    <scope>NUCLEOTIDE SEQUENCE [LARGE SCALE GENOMIC DNA]</scope>
    <source>
        <strain evidence="4 5">DSM 100211</strain>
    </source>
</reference>
<feature type="chain" id="PRO_5030759605" evidence="3">
    <location>
        <begin position="28"/>
        <end position="360"/>
    </location>
</feature>
<dbReference type="InterPro" id="IPR006311">
    <property type="entry name" value="TAT_signal"/>
</dbReference>
<dbReference type="Pfam" id="PF13416">
    <property type="entry name" value="SBP_bac_8"/>
    <property type="match status" value="1"/>
</dbReference>
<dbReference type="PANTHER" id="PTHR30006">
    <property type="entry name" value="THIAMINE-BINDING PERIPLASMIC PROTEIN-RELATED"/>
    <property type="match status" value="1"/>
</dbReference>
<gene>
    <name evidence="4" type="ORF">GGQ64_004375</name>
</gene>
<dbReference type="GO" id="GO:0015888">
    <property type="term" value="P:thiamine transport"/>
    <property type="evidence" value="ECO:0007669"/>
    <property type="project" value="TreeGrafter"/>
</dbReference>
<feature type="signal peptide" evidence="3">
    <location>
        <begin position="1"/>
        <end position="27"/>
    </location>
</feature>
<dbReference type="InterPro" id="IPR006059">
    <property type="entry name" value="SBP"/>
</dbReference>
<evidence type="ECO:0000256" key="2">
    <source>
        <dbReference type="ARBA" id="ARBA00022764"/>
    </source>
</evidence>
<dbReference type="AlphaFoldDB" id="A0A7W6DHJ2"/>
<proteinExistence type="predicted"/>
<organism evidence="4 5">
    <name type="scientific">Mycoplana azooxidifex</name>
    <dbReference type="NCBI Taxonomy" id="1636188"/>
    <lineage>
        <taxon>Bacteria</taxon>
        <taxon>Pseudomonadati</taxon>
        <taxon>Pseudomonadota</taxon>
        <taxon>Alphaproteobacteria</taxon>
        <taxon>Hyphomicrobiales</taxon>
        <taxon>Rhizobiaceae</taxon>
        <taxon>Mycoplana</taxon>
    </lineage>
</organism>
<evidence type="ECO:0000256" key="3">
    <source>
        <dbReference type="SAM" id="SignalP"/>
    </source>
</evidence>
<evidence type="ECO:0000313" key="5">
    <source>
        <dbReference type="Proteomes" id="UP000574761"/>
    </source>
</evidence>
<dbReference type="GO" id="GO:0030975">
    <property type="term" value="F:thiamine binding"/>
    <property type="evidence" value="ECO:0007669"/>
    <property type="project" value="TreeGrafter"/>
</dbReference>
<protein>
    <submittedName>
        <fullName evidence="4">Putative spermidine/putrescine transport system substrate-binding protein</fullName>
    </submittedName>
</protein>
<accession>A0A7W6DHJ2</accession>
<keyword evidence="5" id="KW-1185">Reference proteome</keyword>
<sequence length="360" mass="38998">MTDISRRKFGKLALATAALAAPLAAPAGFVRNGFAAGKEIHVGIWGGSQGEFVKKEIIPAFEKDFNCKVTAEEGFTLANVGKMRATKDNPKFSVMFIDDVAIPICKAEDLIDQLPKGDMPALANLYDKFAFGGWGSALAISVASMFHNTAVSPPASYADLWKPEYAGKLKLVSPKNTPSVFFLIVAASIKSGKPFAEAQYLIDDSFDKVAELKPNIMNLFDNGPQAANEVAQGQADIGLLELSKYIYPYTAKGAPVTMSFPKEGSFAGNNCQVLVKGGPNRDVAVAFMNRMLEPKVQKAFSEYALTAPPVSGIEFSADTLKYIAYPLSEMDKRGLFTPDWEFINAKRSAWTEKMNGIFAV</sequence>
<comment type="caution">
    <text evidence="4">The sequence shown here is derived from an EMBL/GenBank/DDBJ whole genome shotgun (WGS) entry which is preliminary data.</text>
</comment>
<dbReference type="PROSITE" id="PS51318">
    <property type="entry name" value="TAT"/>
    <property type="match status" value="1"/>
</dbReference>
<dbReference type="Proteomes" id="UP000574761">
    <property type="component" value="Unassembled WGS sequence"/>
</dbReference>
<dbReference type="RefSeq" id="WP_183807382.1">
    <property type="nucleotide sequence ID" value="NZ_JACIEE010000009.1"/>
</dbReference>
<dbReference type="PANTHER" id="PTHR30006:SF2">
    <property type="entry name" value="ABC TRANSPORTER SUBSTRATE-BINDING PROTEIN"/>
    <property type="match status" value="1"/>
</dbReference>